<organism evidence="1 2">
    <name type="scientific">Polytolypa hystricis (strain UAMH7299)</name>
    <dbReference type="NCBI Taxonomy" id="1447883"/>
    <lineage>
        <taxon>Eukaryota</taxon>
        <taxon>Fungi</taxon>
        <taxon>Dikarya</taxon>
        <taxon>Ascomycota</taxon>
        <taxon>Pezizomycotina</taxon>
        <taxon>Eurotiomycetes</taxon>
        <taxon>Eurotiomycetidae</taxon>
        <taxon>Onygenales</taxon>
        <taxon>Onygenales incertae sedis</taxon>
        <taxon>Polytolypa</taxon>
    </lineage>
</organism>
<accession>A0A2B7XYJ2</accession>
<dbReference type="Pfam" id="PF01042">
    <property type="entry name" value="Ribonuc_L-PSP"/>
    <property type="match status" value="1"/>
</dbReference>
<evidence type="ECO:0000313" key="2">
    <source>
        <dbReference type="Proteomes" id="UP000224634"/>
    </source>
</evidence>
<evidence type="ECO:0008006" key="3">
    <source>
        <dbReference type="Google" id="ProtNLM"/>
    </source>
</evidence>
<dbReference type="Gene3D" id="3.30.1330.40">
    <property type="entry name" value="RutC-like"/>
    <property type="match status" value="1"/>
</dbReference>
<dbReference type="Proteomes" id="UP000224634">
    <property type="component" value="Unassembled WGS sequence"/>
</dbReference>
<dbReference type="PANTHER" id="PTHR43857:SF1">
    <property type="entry name" value="YJGH FAMILY PROTEIN"/>
    <property type="match status" value="1"/>
</dbReference>
<dbReference type="InterPro" id="IPR035959">
    <property type="entry name" value="RutC-like_sf"/>
</dbReference>
<dbReference type="PANTHER" id="PTHR43857">
    <property type="entry name" value="BLR7761 PROTEIN"/>
    <property type="match status" value="1"/>
</dbReference>
<comment type="caution">
    <text evidence="1">The sequence shown here is derived from an EMBL/GenBank/DDBJ whole genome shotgun (WGS) entry which is preliminary data.</text>
</comment>
<sequence>MTSTISSSGGSVIKPSSTSAKSFYVTSSPFEQKIQYYRGVRHGQHIFISGTTAVDSTSSPSAPQIKFPGDAAQQMRVALEECLQAVRALGGRGHESVVRVRMFVGKQEACGPVGEAYREFFGWGQGGSGNPEVGTAATMIVVPGGFVDDRMLVEVEVDAMIES</sequence>
<dbReference type="AlphaFoldDB" id="A0A2B7XYJ2"/>
<dbReference type="EMBL" id="PDNA01000103">
    <property type="protein sequence ID" value="PGH13537.1"/>
    <property type="molecule type" value="Genomic_DNA"/>
</dbReference>
<protein>
    <recommendedName>
        <fullName evidence="3">YjgH family protein</fullName>
    </recommendedName>
</protein>
<keyword evidence="2" id="KW-1185">Reference proteome</keyword>
<evidence type="ECO:0000313" key="1">
    <source>
        <dbReference type="EMBL" id="PGH13537.1"/>
    </source>
</evidence>
<dbReference type="InterPro" id="IPR006175">
    <property type="entry name" value="YjgF/YER057c/UK114"/>
</dbReference>
<name>A0A2B7XYJ2_POLH7</name>
<dbReference type="SUPFAM" id="SSF55298">
    <property type="entry name" value="YjgF-like"/>
    <property type="match status" value="1"/>
</dbReference>
<dbReference type="STRING" id="1447883.A0A2B7XYJ2"/>
<gene>
    <name evidence="1" type="ORF">AJ80_06287</name>
</gene>
<reference evidence="1 2" key="1">
    <citation type="submission" date="2017-10" db="EMBL/GenBank/DDBJ databases">
        <title>Comparative genomics in systemic dimorphic fungi from Ajellomycetaceae.</title>
        <authorList>
            <person name="Munoz J.F."/>
            <person name="Mcewen J.G."/>
            <person name="Clay O.K."/>
            <person name="Cuomo C.A."/>
        </authorList>
    </citation>
    <scope>NUCLEOTIDE SEQUENCE [LARGE SCALE GENOMIC DNA]</scope>
    <source>
        <strain evidence="1 2">UAMH7299</strain>
    </source>
</reference>
<proteinExistence type="predicted"/>
<dbReference type="OrthoDB" id="686384at2759"/>